<dbReference type="PANTHER" id="PTHR22847">
    <property type="entry name" value="WD40 REPEAT PROTEIN"/>
    <property type="match status" value="1"/>
</dbReference>
<feature type="repeat" description="WD" evidence="3">
    <location>
        <begin position="950"/>
        <end position="983"/>
    </location>
</feature>
<feature type="repeat" description="WD" evidence="3">
    <location>
        <begin position="1127"/>
        <end position="1159"/>
    </location>
</feature>
<feature type="repeat" description="WD" evidence="3">
    <location>
        <begin position="862"/>
        <end position="903"/>
    </location>
</feature>
<dbReference type="PROSITE" id="PS00678">
    <property type="entry name" value="WD_REPEATS_1"/>
    <property type="match status" value="1"/>
</dbReference>
<dbReference type="PANTHER" id="PTHR22847:SF637">
    <property type="entry name" value="WD REPEAT DOMAIN 5B"/>
    <property type="match status" value="1"/>
</dbReference>
<dbReference type="InterPro" id="IPR036322">
    <property type="entry name" value="WD40_repeat_dom_sf"/>
</dbReference>
<feature type="repeat" description="WD" evidence="3">
    <location>
        <begin position="816"/>
        <end position="856"/>
    </location>
</feature>
<reference evidence="7 8" key="1">
    <citation type="submission" date="2020-08" db="EMBL/GenBank/DDBJ databases">
        <title>Sequencing the genomes of 1000 actinobacteria strains.</title>
        <authorList>
            <person name="Klenk H.-P."/>
        </authorList>
    </citation>
    <scope>NUCLEOTIDE SEQUENCE [LARGE SCALE GENOMIC DNA]</scope>
    <source>
        <strain evidence="7 8">DSM 45486</strain>
    </source>
</reference>
<keyword evidence="8" id="KW-1185">Reference proteome</keyword>
<evidence type="ECO:0000313" key="8">
    <source>
        <dbReference type="Proteomes" id="UP000552097"/>
    </source>
</evidence>
<feature type="compositionally biased region" description="Basic and acidic residues" evidence="4">
    <location>
        <begin position="856"/>
        <end position="866"/>
    </location>
</feature>
<feature type="repeat" description="WD" evidence="3">
    <location>
        <begin position="778"/>
        <end position="803"/>
    </location>
</feature>
<accession>A0A7W9M0Z1</accession>
<dbReference type="RefSeq" id="WP_184920774.1">
    <property type="nucleotide sequence ID" value="NZ_JACHMO010000001.1"/>
</dbReference>
<evidence type="ECO:0000256" key="5">
    <source>
        <dbReference type="SAM" id="Phobius"/>
    </source>
</evidence>
<dbReference type="InterPro" id="IPR000157">
    <property type="entry name" value="TIR_dom"/>
</dbReference>
<dbReference type="GO" id="GO:0007165">
    <property type="term" value="P:signal transduction"/>
    <property type="evidence" value="ECO:0007669"/>
    <property type="project" value="InterPro"/>
</dbReference>
<evidence type="ECO:0000313" key="7">
    <source>
        <dbReference type="EMBL" id="MBB5803425.1"/>
    </source>
</evidence>
<evidence type="ECO:0000259" key="6">
    <source>
        <dbReference type="PROSITE" id="PS50104"/>
    </source>
</evidence>
<dbReference type="PROSITE" id="PS50294">
    <property type="entry name" value="WD_REPEATS_REGION"/>
    <property type="match status" value="6"/>
</dbReference>
<proteinExistence type="predicted"/>
<dbReference type="SUPFAM" id="SSF52540">
    <property type="entry name" value="P-loop containing nucleoside triphosphate hydrolases"/>
    <property type="match status" value="1"/>
</dbReference>
<evidence type="ECO:0000256" key="4">
    <source>
        <dbReference type="SAM" id="MobiDB-lite"/>
    </source>
</evidence>
<dbReference type="Gene3D" id="3.40.50.10140">
    <property type="entry name" value="Toll/interleukin-1 receptor homology (TIR) domain"/>
    <property type="match status" value="1"/>
</dbReference>
<feature type="domain" description="TIR" evidence="6">
    <location>
        <begin position="1"/>
        <end position="125"/>
    </location>
</feature>
<feature type="compositionally biased region" description="Pro residues" evidence="4">
    <location>
        <begin position="549"/>
        <end position="560"/>
    </location>
</feature>
<dbReference type="InterPro" id="IPR001680">
    <property type="entry name" value="WD40_rpt"/>
</dbReference>
<feature type="repeat" description="WD" evidence="3">
    <location>
        <begin position="683"/>
        <end position="715"/>
    </location>
</feature>
<dbReference type="InterPro" id="IPR015943">
    <property type="entry name" value="WD40/YVTN_repeat-like_dom_sf"/>
</dbReference>
<gene>
    <name evidence="7" type="ORF">F4560_003193</name>
</gene>
<dbReference type="InterPro" id="IPR020472">
    <property type="entry name" value="WD40_PAC1"/>
</dbReference>
<dbReference type="EMBL" id="JACHMO010000001">
    <property type="protein sequence ID" value="MBB5803425.1"/>
    <property type="molecule type" value="Genomic_DNA"/>
</dbReference>
<dbReference type="SMART" id="SM00320">
    <property type="entry name" value="WD40"/>
    <property type="match status" value="11"/>
</dbReference>
<dbReference type="CDD" id="cd00200">
    <property type="entry name" value="WD40"/>
    <property type="match status" value="2"/>
</dbReference>
<sequence>MARVFISYATADLATAGEVSTWLLGKGHKTFLAAEHPIGIKPGEDWKQVLYDELRRVDAVVCVVTRAFATSSWCAAEVGIADSLGCLLLPLLAEPDVDHQLLRHLQHVDLSAGPAEARAKLLEQLRALDRRGRPRWREGDNPYPGLEPFTAELSAMFTGRDDDSDKLDRWLRRPADNGLLAIVGPSGSGKSSLLRAGLLPRLDRGPGRLVLDPWTPGDDPLGELTESLAVHAHRLGLTPEEVRAPRGPRLATKRLAKVRRPLIAIDQAEELFTRSPVDARAELAVVLLDAVEHGARVVLTLRSEFLDDLIALIGTRFDTHTLVPLRPGDLEDAVTKPARLAGLEVEQGLAARLVADTGHALPLLAYTLNHLAEGLKRGDTLSLKRYDGGRSVREFFTRKAGDALDRATTRAGLTADEVLSGLVNLVADDNGRLGRRRVRLDTLPGPLRVALGVFVDQRLLTATDDGWVEPAHEALFTDWTPLRDALERRARTLTTARSVERAADEWHRAGRPDSHLWDADRALATLSVLGLPTDRPLADPPSAGRLPAGPAPPADPPTADPAPDETTDLDRHGREFLAAVLDRLHHTRRRVHRRRRRTLATLSFLLVLAVAATVVAAVQWRTARDQRDSATAYALLSQAEAARGSSPRLALRLALAAHHLRPDAEAIANLVDTLTTTRYGGTLANDSGGAASTAISPDGRILATGGANGEVVLWDRTDPDRPRLRDQPITLDHPVAEVAFPARGDLVLAVGDSDGGVGLWDVSGTPTLRHRIPGDRPVTALAQDPEGRTLAVGSPDGAVELWDTTDPHHPAARATLRGHTSRVSSLAFSPGGTLATGSDDGTAILWDTSDPAAPARRGDPLTDGTRRPITSLALSPTGDLLLTGRSDGTVDLWDTATLQSLGTPLTGHNGVVSAVAFTSGTAAATGGDDGTAILWDLTDRTRPRRSGPPLVGHLGPVTSLSPGPGGDPLATTGAAGEIVLWDLVERPRRLGEPLTAHEKLVDSVVFDGTELITTGADGKRLHWDVTDPVNPDLLSHDRSGDDLRRPFGVHGNIDATLGSDNTVLLWDITDPVHPRRLGRPLEGHRGTVTALAFSADGCTVAVGASDGVTILWDISDVTDPHRLGQPLLVPSAQVTALAFAPDSTTIAVGDSRGAITLWDHGDPNRPRRLGEPLAGHRMAVNAVAFSPDGDVLATGGSDGAVLLWETDPVTDPVGRACAVAGGGLVPDEWQQYLPDLPHQQTCPGQEAPR</sequence>
<dbReference type="PROSITE" id="PS50104">
    <property type="entry name" value="TIR"/>
    <property type="match status" value="1"/>
</dbReference>
<dbReference type="SUPFAM" id="SSF52200">
    <property type="entry name" value="Toll/Interleukin receptor TIR domain"/>
    <property type="match status" value="1"/>
</dbReference>
<feature type="region of interest" description="Disordered" evidence="4">
    <location>
        <begin position="532"/>
        <end position="569"/>
    </location>
</feature>
<feature type="transmembrane region" description="Helical" evidence="5">
    <location>
        <begin position="598"/>
        <end position="620"/>
    </location>
</feature>
<dbReference type="Proteomes" id="UP000552097">
    <property type="component" value="Unassembled WGS sequence"/>
</dbReference>
<dbReference type="AlphaFoldDB" id="A0A7W9M0Z1"/>
<dbReference type="Gene3D" id="2.130.10.10">
    <property type="entry name" value="YVTN repeat-like/Quinoprotein amine dehydrogenase"/>
    <property type="match status" value="3"/>
</dbReference>
<dbReference type="Pfam" id="PF20703">
    <property type="entry name" value="nSTAND1"/>
    <property type="match status" value="1"/>
</dbReference>
<dbReference type="InterPro" id="IPR035897">
    <property type="entry name" value="Toll_tir_struct_dom_sf"/>
</dbReference>
<dbReference type="SUPFAM" id="SSF50978">
    <property type="entry name" value="WD40 repeat-like"/>
    <property type="match status" value="2"/>
</dbReference>
<organism evidence="7 8">
    <name type="scientific">Saccharothrix ecbatanensis</name>
    <dbReference type="NCBI Taxonomy" id="1105145"/>
    <lineage>
        <taxon>Bacteria</taxon>
        <taxon>Bacillati</taxon>
        <taxon>Actinomycetota</taxon>
        <taxon>Actinomycetes</taxon>
        <taxon>Pseudonocardiales</taxon>
        <taxon>Pseudonocardiaceae</taxon>
        <taxon>Saccharothrix</taxon>
    </lineage>
</organism>
<feature type="region of interest" description="Disordered" evidence="4">
    <location>
        <begin position="849"/>
        <end position="870"/>
    </location>
</feature>
<keyword evidence="2" id="KW-0677">Repeat</keyword>
<dbReference type="PRINTS" id="PR00320">
    <property type="entry name" value="GPROTEINBRPT"/>
</dbReference>
<feature type="repeat" description="WD" evidence="3">
    <location>
        <begin position="1081"/>
        <end position="1115"/>
    </location>
</feature>
<feature type="repeat" description="WD" evidence="3">
    <location>
        <begin position="1173"/>
        <end position="1205"/>
    </location>
</feature>
<evidence type="ECO:0000256" key="1">
    <source>
        <dbReference type="ARBA" id="ARBA00022574"/>
    </source>
</evidence>
<comment type="caution">
    <text evidence="7">The sequence shown here is derived from an EMBL/GenBank/DDBJ whole genome shotgun (WGS) entry which is preliminary data.</text>
</comment>
<evidence type="ECO:0000256" key="2">
    <source>
        <dbReference type="ARBA" id="ARBA00022737"/>
    </source>
</evidence>
<protein>
    <submittedName>
        <fullName evidence="7">WD40 repeat protein</fullName>
    </submittedName>
</protein>
<dbReference type="InterPro" id="IPR049052">
    <property type="entry name" value="nSTAND1"/>
</dbReference>
<keyword evidence="5" id="KW-0812">Transmembrane</keyword>
<keyword evidence="5" id="KW-0472">Membrane</keyword>
<dbReference type="PROSITE" id="PS50082">
    <property type="entry name" value="WD_REPEATS_2"/>
    <property type="match status" value="9"/>
</dbReference>
<keyword evidence="1 3" id="KW-0853">WD repeat</keyword>
<dbReference type="InterPro" id="IPR027417">
    <property type="entry name" value="P-loop_NTPase"/>
</dbReference>
<dbReference type="InterPro" id="IPR019775">
    <property type="entry name" value="WD40_repeat_CS"/>
</dbReference>
<dbReference type="Pfam" id="PF13676">
    <property type="entry name" value="TIR_2"/>
    <property type="match status" value="1"/>
</dbReference>
<dbReference type="Pfam" id="PF00400">
    <property type="entry name" value="WD40"/>
    <property type="match status" value="8"/>
</dbReference>
<feature type="repeat" description="WD" evidence="3">
    <location>
        <begin position="905"/>
        <end position="945"/>
    </location>
</feature>
<keyword evidence="5" id="KW-1133">Transmembrane helix</keyword>
<evidence type="ECO:0000256" key="3">
    <source>
        <dbReference type="PROSITE-ProRule" id="PRU00221"/>
    </source>
</evidence>
<name>A0A7W9M0Z1_9PSEU</name>
<dbReference type="Gene3D" id="3.40.50.300">
    <property type="entry name" value="P-loop containing nucleotide triphosphate hydrolases"/>
    <property type="match status" value="1"/>
</dbReference>